<gene>
    <name evidence="2" type="ORF">DFP76_105287</name>
</gene>
<dbReference type="RefSeq" id="WP_113874759.1">
    <property type="nucleotide sequence ID" value="NZ_QNRF01000005.1"/>
</dbReference>
<dbReference type="Proteomes" id="UP000252086">
    <property type="component" value="Unassembled WGS sequence"/>
</dbReference>
<organism evidence="2 3">
    <name type="scientific">Marinomonas aquiplantarum</name>
    <dbReference type="NCBI Taxonomy" id="491951"/>
    <lineage>
        <taxon>Bacteria</taxon>
        <taxon>Pseudomonadati</taxon>
        <taxon>Pseudomonadota</taxon>
        <taxon>Gammaproteobacteria</taxon>
        <taxon>Oceanospirillales</taxon>
        <taxon>Oceanospirillaceae</taxon>
        <taxon>Marinomonas</taxon>
    </lineage>
</organism>
<comment type="similarity">
    <text evidence="1">Belongs to the UPF0434 family.</text>
</comment>
<evidence type="ECO:0000256" key="1">
    <source>
        <dbReference type="HAMAP-Rule" id="MF_01187"/>
    </source>
</evidence>
<dbReference type="GO" id="GO:0005829">
    <property type="term" value="C:cytosol"/>
    <property type="evidence" value="ECO:0007669"/>
    <property type="project" value="TreeGrafter"/>
</dbReference>
<dbReference type="AlphaFoldDB" id="A0A366D015"/>
<dbReference type="PANTHER" id="PTHR33505">
    <property type="entry name" value="ZGC:162634"/>
    <property type="match status" value="1"/>
</dbReference>
<reference evidence="2 3" key="1">
    <citation type="submission" date="2018-06" db="EMBL/GenBank/DDBJ databases">
        <title>Genomic Encyclopedia of Type Strains, Phase III (KMG-III): the genomes of soil and plant-associated and newly described type strains.</title>
        <authorList>
            <person name="Whitman W."/>
        </authorList>
    </citation>
    <scope>NUCLEOTIDE SEQUENCE [LARGE SCALE GENOMIC DNA]</scope>
    <source>
        <strain evidence="2 3">CECT 7732</strain>
    </source>
</reference>
<dbReference type="HAMAP" id="MF_01187">
    <property type="entry name" value="UPF0434"/>
    <property type="match status" value="1"/>
</dbReference>
<name>A0A366D015_9GAMM</name>
<accession>A0A366D015</accession>
<dbReference type="InterPro" id="IPR005651">
    <property type="entry name" value="Trm112-like"/>
</dbReference>
<sequence length="65" mass="6995">MNKSLLDILVCPVTKSGLTLSKDGTELISKMGGMAYPIRDGIPVLLETEARTLNTDERLESGSSK</sequence>
<dbReference type="FunFam" id="2.20.25.10:FF:000002">
    <property type="entry name" value="UPF0434 protein YcaR"/>
    <property type="match status" value="1"/>
</dbReference>
<protein>
    <recommendedName>
        <fullName evidence="1">UPF0434 protein DFP76_105287</fullName>
    </recommendedName>
</protein>
<comment type="caution">
    <text evidence="2">The sequence shown here is derived from an EMBL/GenBank/DDBJ whole genome shotgun (WGS) entry which is preliminary data.</text>
</comment>
<dbReference type="EMBL" id="QNRF01000005">
    <property type="protein sequence ID" value="RBO82814.1"/>
    <property type="molecule type" value="Genomic_DNA"/>
</dbReference>
<dbReference type="OrthoDB" id="9812205at2"/>
<keyword evidence="3" id="KW-1185">Reference proteome</keyword>
<dbReference type="Pfam" id="PF03966">
    <property type="entry name" value="Trm112p"/>
    <property type="match status" value="1"/>
</dbReference>
<dbReference type="SUPFAM" id="SSF158997">
    <property type="entry name" value="Trm112p-like"/>
    <property type="match status" value="1"/>
</dbReference>
<proteinExistence type="inferred from homology"/>
<dbReference type="Gene3D" id="2.20.25.10">
    <property type="match status" value="1"/>
</dbReference>
<dbReference type="PANTHER" id="PTHR33505:SF4">
    <property type="entry name" value="PROTEIN PREY, MITOCHONDRIAL"/>
    <property type="match status" value="1"/>
</dbReference>
<evidence type="ECO:0000313" key="3">
    <source>
        <dbReference type="Proteomes" id="UP000252086"/>
    </source>
</evidence>
<evidence type="ECO:0000313" key="2">
    <source>
        <dbReference type="EMBL" id="RBO82814.1"/>
    </source>
</evidence>